<sequence length="63" mass="7428">MPSALRWTHEPPKVAGWYWWRDVSHKGEATIQYMSQSQVERLKTYPGEEWAGPILTPRELEES</sequence>
<name>A0ABQ0E7P2_9BACT</name>
<accession>A0ABQ0E7P2</accession>
<evidence type="ECO:0000313" key="2">
    <source>
        <dbReference type="Proteomes" id="UP001628192"/>
    </source>
</evidence>
<protein>
    <submittedName>
        <fullName evidence="1">Uncharacterized protein</fullName>
    </submittedName>
</protein>
<organism evidence="1 2">
    <name type="scientific">Desulfovibrio falkowii</name>
    <dbReference type="NCBI Taxonomy" id="3136602"/>
    <lineage>
        <taxon>Bacteria</taxon>
        <taxon>Pseudomonadati</taxon>
        <taxon>Thermodesulfobacteriota</taxon>
        <taxon>Desulfovibrionia</taxon>
        <taxon>Desulfovibrionales</taxon>
        <taxon>Desulfovibrionaceae</taxon>
        <taxon>Desulfovibrio</taxon>
    </lineage>
</organism>
<keyword evidence="2" id="KW-1185">Reference proteome</keyword>
<dbReference type="EMBL" id="BAAFSG010000001">
    <property type="protein sequence ID" value="GAB1253805.1"/>
    <property type="molecule type" value="Genomic_DNA"/>
</dbReference>
<evidence type="ECO:0000313" key="1">
    <source>
        <dbReference type="EMBL" id="GAB1253805.1"/>
    </source>
</evidence>
<reference evidence="1 2" key="1">
    <citation type="journal article" date="2025" name="Int. J. Syst. Evol. Microbiol.">
        <title>Desulfovibrio falkowii sp. nov., Porphyromonas miyakawae sp. nov., Mediterraneibacter flintii sp. nov. and Owariibacterium komagatae gen. nov., sp. nov., isolated from human faeces.</title>
        <authorList>
            <person name="Hamaguchi T."/>
            <person name="Ohara M."/>
            <person name="Hisatomi A."/>
            <person name="Sekiguchi K."/>
            <person name="Takeda J.I."/>
            <person name="Ueyama J."/>
            <person name="Ito M."/>
            <person name="Nishiwaki H."/>
            <person name="Ogi T."/>
            <person name="Hirayama M."/>
            <person name="Ohkuma M."/>
            <person name="Sakamoto M."/>
            <person name="Ohno K."/>
        </authorList>
    </citation>
    <scope>NUCLEOTIDE SEQUENCE [LARGE SCALE GENOMIC DNA]</scope>
    <source>
        <strain evidence="1 2">13CB8C</strain>
    </source>
</reference>
<dbReference type="Proteomes" id="UP001628192">
    <property type="component" value="Unassembled WGS sequence"/>
</dbReference>
<gene>
    <name evidence="1" type="ORF">Defa_12920</name>
</gene>
<comment type="caution">
    <text evidence="1">The sequence shown here is derived from an EMBL/GenBank/DDBJ whole genome shotgun (WGS) entry which is preliminary data.</text>
</comment>
<proteinExistence type="predicted"/>